<evidence type="ECO:0000259" key="8">
    <source>
        <dbReference type="Pfam" id="PF14322"/>
    </source>
</evidence>
<feature type="domain" description="RagB/SusD" evidence="7">
    <location>
        <begin position="343"/>
        <end position="478"/>
    </location>
</feature>
<gene>
    <name evidence="9" type="ORF">D1614_11830</name>
</gene>
<feature type="domain" description="SusD-like N-terminal" evidence="8">
    <location>
        <begin position="107"/>
        <end position="241"/>
    </location>
</feature>
<organism evidence="9 10">
    <name type="scientific">Maribellus luteus</name>
    <dbReference type="NCBI Taxonomy" id="2305463"/>
    <lineage>
        <taxon>Bacteria</taxon>
        <taxon>Pseudomonadati</taxon>
        <taxon>Bacteroidota</taxon>
        <taxon>Bacteroidia</taxon>
        <taxon>Marinilabiliales</taxon>
        <taxon>Prolixibacteraceae</taxon>
        <taxon>Maribellus</taxon>
    </lineage>
</organism>
<evidence type="ECO:0000259" key="7">
    <source>
        <dbReference type="Pfam" id="PF07980"/>
    </source>
</evidence>
<sequence length="478" mass="53288">MKKLIFILAAGFALLFQGCQDFLEQSPSDALPTTEAITSVTDLGYAVNGVYTGMIDFDLGLGDNTEPYSYYGGDFIAYADLKGGDLDFTASNNQISPMARFEHGAESDFAEHFWQIPYTLIGRINDILSIVDDLNVESGEEDAYNDLKGQLFALRALMHFDVARLFAKLPANADLNAVNSGIPIANEKYPVDYEPTRATLQQTYTFIKDDLSTALGLLSRDENLGKINYWATKGLLARVHLYLEENNDALSAAQDVISNSPYSLYTIDNYLKVWGVEGASESMFEILTTPGHSSQRNSIGYYTHSSGYGECAFSDQGYELLTENANDIRSQLIEWEDDEPEKEGYYTQKYPGRDGNLFLNNPIVIRLSEVYLIAAEAKLKGGTASGASEAQWYINEIRKNRITGYSDVSAVTLDDILTERRKELVAEGHRCWDAWRNGKSVYSPSLNRDIEADFNRAILPIPKRETDISSALEQNPGY</sequence>
<dbReference type="RefSeq" id="WP_119438137.1">
    <property type="nucleotide sequence ID" value="NZ_QWGR01000005.1"/>
</dbReference>
<dbReference type="GO" id="GO:0009279">
    <property type="term" value="C:cell outer membrane"/>
    <property type="evidence" value="ECO:0007669"/>
    <property type="project" value="UniProtKB-SubCell"/>
</dbReference>
<dbReference type="InterPro" id="IPR033985">
    <property type="entry name" value="SusD-like_N"/>
</dbReference>
<keyword evidence="4" id="KW-0472">Membrane</keyword>
<protein>
    <submittedName>
        <fullName evidence="9">RagB/SusD family nutrient uptake outer membrane protein</fullName>
    </submittedName>
</protein>
<dbReference type="AlphaFoldDB" id="A0A399T017"/>
<name>A0A399T017_9BACT</name>
<evidence type="ECO:0000256" key="2">
    <source>
        <dbReference type="ARBA" id="ARBA00006275"/>
    </source>
</evidence>
<accession>A0A399T017</accession>
<evidence type="ECO:0000313" key="10">
    <source>
        <dbReference type="Proteomes" id="UP000265926"/>
    </source>
</evidence>
<keyword evidence="5" id="KW-0998">Cell outer membrane</keyword>
<dbReference type="Proteomes" id="UP000265926">
    <property type="component" value="Unassembled WGS sequence"/>
</dbReference>
<evidence type="ECO:0000256" key="4">
    <source>
        <dbReference type="ARBA" id="ARBA00023136"/>
    </source>
</evidence>
<dbReference type="Gene3D" id="1.25.40.900">
    <property type="match status" value="1"/>
</dbReference>
<dbReference type="Pfam" id="PF07980">
    <property type="entry name" value="SusD_RagB"/>
    <property type="match status" value="1"/>
</dbReference>
<dbReference type="InterPro" id="IPR012944">
    <property type="entry name" value="SusD_RagB_dom"/>
</dbReference>
<dbReference type="InterPro" id="IPR011990">
    <property type="entry name" value="TPR-like_helical_dom_sf"/>
</dbReference>
<keyword evidence="3 6" id="KW-0732">Signal</keyword>
<dbReference type="Gene3D" id="2.20.20.130">
    <property type="match status" value="1"/>
</dbReference>
<comment type="similarity">
    <text evidence="2">Belongs to the SusD family.</text>
</comment>
<feature type="signal peptide" evidence="6">
    <location>
        <begin position="1"/>
        <end position="18"/>
    </location>
</feature>
<keyword evidence="10" id="KW-1185">Reference proteome</keyword>
<reference evidence="9 10" key="1">
    <citation type="submission" date="2018-08" db="EMBL/GenBank/DDBJ databases">
        <title>Pallidiluteibacterium maritimus gen. nov., sp. nov., isolated from coastal sediment.</title>
        <authorList>
            <person name="Zhou L.Y."/>
        </authorList>
    </citation>
    <scope>NUCLEOTIDE SEQUENCE [LARGE SCALE GENOMIC DNA]</scope>
    <source>
        <strain evidence="9 10">XSD2</strain>
    </source>
</reference>
<dbReference type="CDD" id="cd08977">
    <property type="entry name" value="SusD"/>
    <property type="match status" value="1"/>
</dbReference>
<evidence type="ECO:0000256" key="5">
    <source>
        <dbReference type="ARBA" id="ARBA00023237"/>
    </source>
</evidence>
<dbReference type="Pfam" id="PF14322">
    <property type="entry name" value="SusD-like_3"/>
    <property type="match status" value="1"/>
</dbReference>
<dbReference type="EMBL" id="QWGR01000005">
    <property type="protein sequence ID" value="RIJ48404.1"/>
    <property type="molecule type" value="Genomic_DNA"/>
</dbReference>
<evidence type="ECO:0000256" key="3">
    <source>
        <dbReference type="ARBA" id="ARBA00022729"/>
    </source>
</evidence>
<dbReference type="Gene3D" id="1.25.40.390">
    <property type="match status" value="1"/>
</dbReference>
<dbReference type="SUPFAM" id="SSF48452">
    <property type="entry name" value="TPR-like"/>
    <property type="match status" value="1"/>
</dbReference>
<proteinExistence type="inferred from homology"/>
<comment type="subcellular location">
    <subcellularLocation>
        <location evidence="1">Cell outer membrane</location>
    </subcellularLocation>
</comment>
<evidence type="ECO:0000256" key="6">
    <source>
        <dbReference type="SAM" id="SignalP"/>
    </source>
</evidence>
<evidence type="ECO:0000313" key="9">
    <source>
        <dbReference type="EMBL" id="RIJ48404.1"/>
    </source>
</evidence>
<feature type="chain" id="PRO_5017292181" evidence="6">
    <location>
        <begin position="19"/>
        <end position="478"/>
    </location>
</feature>
<evidence type="ECO:0000256" key="1">
    <source>
        <dbReference type="ARBA" id="ARBA00004442"/>
    </source>
</evidence>
<dbReference type="OrthoDB" id="1080118at2"/>
<dbReference type="PROSITE" id="PS51257">
    <property type="entry name" value="PROKAR_LIPOPROTEIN"/>
    <property type="match status" value="1"/>
</dbReference>
<comment type="caution">
    <text evidence="9">The sequence shown here is derived from an EMBL/GenBank/DDBJ whole genome shotgun (WGS) entry which is preliminary data.</text>
</comment>